<comment type="caution">
    <text evidence="1">The sequence shown here is derived from an EMBL/GenBank/DDBJ whole genome shotgun (WGS) entry which is preliminary data.</text>
</comment>
<proteinExistence type="predicted"/>
<sequence>MVSGITRDGLLMRIKTAQRKEVIDLNLTGCSQNYDEKEKGVLGLTKTVAREYVSRNINGRIINIASIVGLVGNVGQANYSAAKAGVLGLTKNRGKGICE</sequence>
<dbReference type="EMBL" id="CM045758">
    <property type="protein sequence ID" value="KAI8032920.1"/>
    <property type="molecule type" value="Genomic_DNA"/>
</dbReference>
<evidence type="ECO:0000313" key="1">
    <source>
        <dbReference type="EMBL" id="KAI8032920.1"/>
    </source>
</evidence>
<gene>
    <name evidence="1" type="ORF">LOK49_LG01G02688</name>
</gene>
<organism evidence="1 2">
    <name type="scientific">Camellia lanceoleosa</name>
    <dbReference type="NCBI Taxonomy" id="1840588"/>
    <lineage>
        <taxon>Eukaryota</taxon>
        <taxon>Viridiplantae</taxon>
        <taxon>Streptophyta</taxon>
        <taxon>Embryophyta</taxon>
        <taxon>Tracheophyta</taxon>
        <taxon>Spermatophyta</taxon>
        <taxon>Magnoliopsida</taxon>
        <taxon>eudicotyledons</taxon>
        <taxon>Gunneridae</taxon>
        <taxon>Pentapetalae</taxon>
        <taxon>asterids</taxon>
        <taxon>Ericales</taxon>
        <taxon>Theaceae</taxon>
        <taxon>Camellia</taxon>
    </lineage>
</organism>
<accession>A0ACC0J4M9</accession>
<name>A0ACC0J4M9_9ERIC</name>
<evidence type="ECO:0000313" key="2">
    <source>
        <dbReference type="Proteomes" id="UP001060215"/>
    </source>
</evidence>
<protein>
    <submittedName>
        <fullName evidence="1">Uncharacterized protein</fullName>
    </submittedName>
</protein>
<reference evidence="1 2" key="1">
    <citation type="journal article" date="2022" name="Plant J.">
        <title>Chromosome-level genome of Camellia lanceoleosa provides a valuable resource for understanding genome evolution and self-incompatibility.</title>
        <authorList>
            <person name="Gong W."/>
            <person name="Xiao S."/>
            <person name="Wang L."/>
            <person name="Liao Z."/>
            <person name="Chang Y."/>
            <person name="Mo W."/>
            <person name="Hu G."/>
            <person name="Li W."/>
            <person name="Zhao G."/>
            <person name="Zhu H."/>
            <person name="Hu X."/>
            <person name="Ji K."/>
            <person name="Xiang X."/>
            <person name="Song Q."/>
            <person name="Yuan D."/>
            <person name="Jin S."/>
            <person name="Zhang L."/>
        </authorList>
    </citation>
    <scope>NUCLEOTIDE SEQUENCE [LARGE SCALE GENOMIC DNA]</scope>
    <source>
        <strain evidence="1">SQ_2022a</strain>
    </source>
</reference>
<dbReference type="Proteomes" id="UP001060215">
    <property type="component" value="Chromosome 1"/>
</dbReference>
<keyword evidence="2" id="KW-1185">Reference proteome</keyword>